<reference evidence="2 3" key="1">
    <citation type="submission" date="2020-11" db="EMBL/GenBank/DDBJ databases">
        <authorList>
            <person name="Sun Q."/>
        </authorList>
    </citation>
    <scope>NUCLEOTIDE SEQUENCE [LARGE SCALE GENOMIC DNA]</scope>
    <source>
        <strain evidence="2 3">P8398</strain>
    </source>
</reference>
<keyword evidence="3" id="KW-1185">Reference proteome</keyword>
<gene>
    <name evidence="2" type="ORF">IV454_20990</name>
</gene>
<dbReference type="Proteomes" id="UP000662888">
    <property type="component" value="Chromosome"/>
</dbReference>
<evidence type="ECO:0000259" key="1">
    <source>
        <dbReference type="Pfam" id="PF07589"/>
    </source>
</evidence>
<dbReference type="InterPro" id="IPR013424">
    <property type="entry name" value="Ice-binding_C"/>
</dbReference>
<protein>
    <submittedName>
        <fullName evidence="2">PEP-CTERM sorting domain-containing protein</fullName>
    </submittedName>
</protein>
<sequence>MSFKDGKPNIANVTDMLSFNSEVYDGESNSLYFTGSTANWVANGGLPQHLSLADMASASLRHDYYKPDGGRILLNATITSLNEITITAVPEPGTWAMLLAGLTILGFSARRKRN</sequence>
<dbReference type="NCBIfam" id="TIGR02595">
    <property type="entry name" value="PEP_CTERM"/>
    <property type="match status" value="1"/>
</dbReference>
<dbReference type="EMBL" id="CP065053">
    <property type="protein sequence ID" value="QPI53363.1"/>
    <property type="molecule type" value="Genomic_DNA"/>
</dbReference>
<proteinExistence type="predicted"/>
<dbReference type="Pfam" id="PF07589">
    <property type="entry name" value="PEP-CTERM"/>
    <property type="match status" value="1"/>
</dbReference>
<evidence type="ECO:0000313" key="2">
    <source>
        <dbReference type="EMBL" id="QPI53363.1"/>
    </source>
</evidence>
<dbReference type="NCBIfam" id="NF035944">
    <property type="entry name" value="PEPxxWA-CTERM"/>
    <property type="match status" value="1"/>
</dbReference>
<organism evidence="2 3">
    <name type="scientific">Massilia antarctica</name>
    <dbReference type="NCBI Taxonomy" id="2765360"/>
    <lineage>
        <taxon>Bacteria</taxon>
        <taxon>Pseudomonadati</taxon>
        <taxon>Pseudomonadota</taxon>
        <taxon>Betaproteobacteria</taxon>
        <taxon>Burkholderiales</taxon>
        <taxon>Oxalobacteraceae</taxon>
        <taxon>Telluria group</taxon>
        <taxon>Massilia</taxon>
    </lineage>
</organism>
<accession>A0AA48WJE1</accession>
<evidence type="ECO:0000313" key="3">
    <source>
        <dbReference type="Proteomes" id="UP000662888"/>
    </source>
</evidence>
<name>A0AA48WJE1_9BURK</name>
<feature type="domain" description="Ice-binding protein C-terminal" evidence="1">
    <location>
        <begin position="88"/>
        <end position="112"/>
    </location>
</feature>